<evidence type="ECO:0000256" key="2">
    <source>
        <dbReference type="ARBA" id="ARBA00007590"/>
    </source>
</evidence>
<accession>A0A8J5KAU9</accession>
<name>A0A8J5KAU9_ZINOF</name>
<comment type="subcellular location">
    <subcellularLocation>
        <location evidence="1">Membrane</location>
    </subcellularLocation>
</comment>
<comment type="similarity">
    <text evidence="2">Belongs to the TMEM14 family.</text>
</comment>
<evidence type="ECO:0000256" key="5">
    <source>
        <dbReference type="ARBA" id="ARBA00023136"/>
    </source>
</evidence>
<sequence length="222" mass="24282">MASAQIYGPGLGMRSSMKPSLAAIRPSLPLRTMEFRIKCFKVPSVRVINISNRKFYVSMRANRRNSQSDFEASTDTIYPEDKFDKSESIESNPVVQEATAPTQKTARIHDFCLGIPYGGFLFFGGLLGFVLSRNPTGLIFGGVISALSIFSLIVWSSGGSSIPFILGQTVEEVLPCITLPSIKCGNGLLLFLRAALRWKPTAEEVSKSESSLVLVVTFANLY</sequence>
<dbReference type="InterPro" id="IPR044890">
    <property type="entry name" value="TMEM14_sf"/>
</dbReference>
<protein>
    <submittedName>
        <fullName evidence="7">Uncharacterized protein</fullName>
    </submittedName>
</protein>
<evidence type="ECO:0000256" key="1">
    <source>
        <dbReference type="ARBA" id="ARBA00004370"/>
    </source>
</evidence>
<feature type="transmembrane region" description="Helical" evidence="6">
    <location>
        <begin position="111"/>
        <end position="131"/>
    </location>
</feature>
<comment type="caution">
    <text evidence="7">The sequence shown here is derived from an EMBL/GenBank/DDBJ whole genome shotgun (WGS) entry which is preliminary data.</text>
</comment>
<dbReference type="Gene3D" id="1.10.10.1740">
    <property type="entry name" value="Transmembrane protein 14-like"/>
    <property type="match status" value="1"/>
</dbReference>
<proteinExistence type="inferred from homology"/>
<keyword evidence="5 6" id="KW-0472">Membrane</keyword>
<dbReference type="Pfam" id="PF03647">
    <property type="entry name" value="Tmemb_14"/>
    <property type="match status" value="1"/>
</dbReference>
<dbReference type="AlphaFoldDB" id="A0A8J5KAU9"/>
<keyword evidence="4 6" id="KW-1133">Transmembrane helix</keyword>
<dbReference type="Proteomes" id="UP000734854">
    <property type="component" value="Unassembled WGS sequence"/>
</dbReference>
<evidence type="ECO:0000313" key="7">
    <source>
        <dbReference type="EMBL" id="KAG6479111.1"/>
    </source>
</evidence>
<dbReference type="GO" id="GO:0016020">
    <property type="term" value="C:membrane"/>
    <property type="evidence" value="ECO:0007669"/>
    <property type="project" value="UniProtKB-SubCell"/>
</dbReference>
<dbReference type="EMBL" id="JACMSC010000017">
    <property type="protein sequence ID" value="KAG6479111.1"/>
    <property type="molecule type" value="Genomic_DNA"/>
</dbReference>
<evidence type="ECO:0000256" key="4">
    <source>
        <dbReference type="ARBA" id="ARBA00022989"/>
    </source>
</evidence>
<dbReference type="InterPro" id="IPR005349">
    <property type="entry name" value="TMEM14"/>
</dbReference>
<evidence type="ECO:0000313" key="8">
    <source>
        <dbReference type="Proteomes" id="UP000734854"/>
    </source>
</evidence>
<keyword evidence="8" id="KW-1185">Reference proteome</keyword>
<organism evidence="7 8">
    <name type="scientific">Zingiber officinale</name>
    <name type="common">Ginger</name>
    <name type="synonym">Amomum zingiber</name>
    <dbReference type="NCBI Taxonomy" id="94328"/>
    <lineage>
        <taxon>Eukaryota</taxon>
        <taxon>Viridiplantae</taxon>
        <taxon>Streptophyta</taxon>
        <taxon>Embryophyta</taxon>
        <taxon>Tracheophyta</taxon>
        <taxon>Spermatophyta</taxon>
        <taxon>Magnoliopsida</taxon>
        <taxon>Liliopsida</taxon>
        <taxon>Zingiberales</taxon>
        <taxon>Zingiberaceae</taxon>
        <taxon>Zingiber</taxon>
    </lineage>
</organism>
<evidence type="ECO:0000256" key="6">
    <source>
        <dbReference type="SAM" id="Phobius"/>
    </source>
</evidence>
<reference evidence="7 8" key="1">
    <citation type="submission" date="2020-08" db="EMBL/GenBank/DDBJ databases">
        <title>Plant Genome Project.</title>
        <authorList>
            <person name="Zhang R.-G."/>
        </authorList>
    </citation>
    <scope>NUCLEOTIDE SEQUENCE [LARGE SCALE GENOMIC DNA]</scope>
    <source>
        <tissue evidence="7">Rhizome</tissue>
    </source>
</reference>
<feature type="transmembrane region" description="Helical" evidence="6">
    <location>
        <begin position="137"/>
        <end position="155"/>
    </location>
</feature>
<keyword evidence="3 6" id="KW-0812">Transmembrane</keyword>
<gene>
    <name evidence="7" type="ORF">ZIOFF_062571</name>
</gene>
<evidence type="ECO:0000256" key="3">
    <source>
        <dbReference type="ARBA" id="ARBA00022692"/>
    </source>
</evidence>